<evidence type="ECO:0000256" key="1">
    <source>
        <dbReference type="SAM" id="Phobius"/>
    </source>
</evidence>
<dbReference type="EMBL" id="ACRN01000002">
    <property type="protein sequence ID" value="EHM89082.1"/>
    <property type="molecule type" value="Genomic_DNA"/>
</dbReference>
<dbReference type="AlphaFoldDB" id="G9PEA2"/>
<comment type="caution">
    <text evidence="2">The sequence shown here is derived from an EMBL/GenBank/DDBJ whole genome shotgun (WGS) entry which is preliminary data.</text>
</comment>
<evidence type="ECO:0000313" key="3">
    <source>
        <dbReference type="Proteomes" id="UP000003822"/>
    </source>
</evidence>
<organism evidence="2 3">
    <name type="scientific">Actinomyces graevenitzii C83</name>
    <dbReference type="NCBI Taxonomy" id="435830"/>
    <lineage>
        <taxon>Bacteria</taxon>
        <taxon>Bacillati</taxon>
        <taxon>Actinomycetota</taxon>
        <taxon>Actinomycetes</taxon>
        <taxon>Actinomycetales</taxon>
        <taxon>Actinomycetaceae</taxon>
        <taxon>Actinomyces</taxon>
    </lineage>
</organism>
<keyword evidence="1" id="KW-0812">Transmembrane</keyword>
<feature type="transmembrane region" description="Helical" evidence="1">
    <location>
        <begin position="64"/>
        <end position="89"/>
    </location>
</feature>
<accession>G9PEA2</accession>
<dbReference type="RefSeq" id="WP_005985188.1">
    <property type="nucleotide sequence ID" value="NZ_JH470338.1"/>
</dbReference>
<keyword evidence="1" id="KW-1133">Transmembrane helix</keyword>
<keyword evidence="1" id="KW-0472">Membrane</keyword>
<reference evidence="2 3" key="1">
    <citation type="submission" date="2011-10" db="EMBL/GenBank/DDBJ databases">
        <title>The Genome Sequence of Actinomyces graevenitzii C83.</title>
        <authorList>
            <consortium name="The Broad Institute Genome Sequencing Platform"/>
            <consortium name="The Broad Institute Genome Sequencing Center for Infectious Disease"/>
            <person name="Earl A."/>
            <person name="Ward D."/>
            <person name="Feldgarden M."/>
            <person name="Gevers D."/>
            <person name="Sibley C.D."/>
            <person name="Field T.R."/>
            <person name="Grinwis M."/>
            <person name="Eshaghurshan C.S."/>
            <person name="Surette M.G."/>
            <person name="Young S.K."/>
            <person name="Zeng Q."/>
            <person name="Gargeya S."/>
            <person name="Fitzgerald M."/>
            <person name="Haas B."/>
            <person name="Abouelleil A."/>
            <person name="Alvarado L."/>
            <person name="Arachchi H.M."/>
            <person name="Berlin A."/>
            <person name="Brown A."/>
            <person name="Chapman S.B."/>
            <person name="Chen Z."/>
            <person name="Dunbar C."/>
            <person name="Freedman E."/>
            <person name="Gearin G."/>
            <person name="Goldberg J."/>
            <person name="Griggs A."/>
            <person name="Gujja S."/>
            <person name="Heiman D."/>
            <person name="Howarth C."/>
            <person name="Larson L."/>
            <person name="Lui A."/>
            <person name="MacDonald P.J.P."/>
            <person name="Montmayeur A."/>
            <person name="Murphy C."/>
            <person name="Neiman D."/>
            <person name="Pearson M."/>
            <person name="Priest M."/>
            <person name="Roberts A."/>
            <person name="Saif S."/>
            <person name="Shea T."/>
            <person name="Shenoy N."/>
            <person name="Sisk P."/>
            <person name="Stolte C."/>
            <person name="Sykes S."/>
            <person name="Wortman J."/>
            <person name="Nusbaum C."/>
            <person name="Birren B."/>
        </authorList>
    </citation>
    <scope>NUCLEOTIDE SEQUENCE [LARGE SCALE GENOMIC DNA]</scope>
    <source>
        <strain evidence="2 3">C83</strain>
    </source>
</reference>
<dbReference type="STRING" id="435830.HMPREF0045_00495"/>
<name>G9PEA2_9ACTO</name>
<evidence type="ECO:0000313" key="2">
    <source>
        <dbReference type="EMBL" id="EHM89082.1"/>
    </source>
</evidence>
<dbReference type="Proteomes" id="UP000003822">
    <property type="component" value="Unassembled WGS sequence"/>
</dbReference>
<gene>
    <name evidence="2" type="ORF">HMPREF0045_00495</name>
</gene>
<proteinExistence type="predicted"/>
<keyword evidence="3" id="KW-1185">Reference proteome</keyword>
<protein>
    <submittedName>
        <fullName evidence="2">Uncharacterized protein</fullName>
    </submittedName>
</protein>
<sequence>MRDFFQLVQTISFNVRKTARKEPIALPSRVTQVRRSTYKLEDNIRRWESLSVSLVRMKRVLRGVILSATILVIITAGIIAGVGTSGAWFPLSVDALWAAPTHELRRATTIWLTQVFTEPI</sequence>
<dbReference type="HOGENOM" id="CLU_2044655_0_0_11"/>